<organism evidence="3 4">
    <name type="scientific">Acer negundo</name>
    <name type="common">Box elder</name>
    <dbReference type="NCBI Taxonomy" id="4023"/>
    <lineage>
        <taxon>Eukaryota</taxon>
        <taxon>Viridiplantae</taxon>
        <taxon>Streptophyta</taxon>
        <taxon>Embryophyta</taxon>
        <taxon>Tracheophyta</taxon>
        <taxon>Spermatophyta</taxon>
        <taxon>Magnoliopsida</taxon>
        <taxon>eudicotyledons</taxon>
        <taxon>Gunneridae</taxon>
        <taxon>Pentapetalae</taxon>
        <taxon>rosids</taxon>
        <taxon>malvids</taxon>
        <taxon>Sapindales</taxon>
        <taxon>Sapindaceae</taxon>
        <taxon>Hippocastanoideae</taxon>
        <taxon>Acereae</taxon>
        <taxon>Acer</taxon>
    </lineage>
</organism>
<accession>A0AAD5NH17</accession>
<reference evidence="3" key="1">
    <citation type="journal article" date="2022" name="Plant J.">
        <title>Strategies of tolerance reflected in two North American maple genomes.</title>
        <authorList>
            <person name="McEvoy S.L."/>
            <person name="Sezen U.U."/>
            <person name="Trouern-Trend A."/>
            <person name="McMahon S.M."/>
            <person name="Schaberg P.G."/>
            <person name="Yang J."/>
            <person name="Wegrzyn J.L."/>
            <person name="Swenson N.G."/>
        </authorList>
    </citation>
    <scope>NUCLEOTIDE SEQUENCE</scope>
    <source>
        <strain evidence="3">91603</strain>
    </source>
</reference>
<dbReference type="AlphaFoldDB" id="A0AAD5NH17"/>
<dbReference type="PANTHER" id="PTHR47926:SF411">
    <property type="entry name" value="PENTATRICOPEPTIDE REPEAT-CONTAINING PROTEIN"/>
    <property type="match status" value="1"/>
</dbReference>
<evidence type="ECO:0000313" key="3">
    <source>
        <dbReference type="EMBL" id="KAI9156693.1"/>
    </source>
</evidence>
<dbReference type="GO" id="GO:0003723">
    <property type="term" value="F:RNA binding"/>
    <property type="evidence" value="ECO:0007669"/>
    <property type="project" value="InterPro"/>
</dbReference>
<proteinExistence type="predicted"/>
<dbReference type="InterPro" id="IPR002885">
    <property type="entry name" value="PPR_rpt"/>
</dbReference>
<dbReference type="Proteomes" id="UP001064489">
    <property type="component" value="Chromosome 12"/>
</dbReference>
<keyword evidence="4" id="KW-1185">Reference proteome</keyword>
<dbReference type="PANTHER" id="PTHR47926">
    <property type="entry name" value="PENTATRICOPEPTIDE REPEAT-CONTAINING PROTEIN"/>
    <property type="match status" value="1"/>
</dbReference>
<evidence type="ECO:0000256" key="2">
    <source>
        <dbReference type="PROSITE-ProRule" id="PRU00708"/>
    </source>
</evidence>
<comment type="caution">
    <text evidence="3">The sequence shown here is derived from an EMBL/GenBank/DDBJ whole genome shotgun (WGS) entry which is preliminary data.</text>
</comment>
<protein>
    <recommendedName>
        <fullName evidence="5">Pentatricopeptide repeat-containing protein</fullName>
    </recommendedName>
</protein>
<dbReference type="NCBIfam" id="TIGR00756">
    <property type="entry name" value="PPR"/>
    <property type="match status" value="1"/>
</dbReference>
<dbReference type="GO" id="GO:0009451">
    <property type="term" value="P:RNA modification"/>
    <property type="evidence" value="ECO:0007669"/>
    <property type="project" value="InterPro"/>
</dbReference>
<dbReference type="EMBL" id="JAJSOW010000107">
    <property type="protein sequence ID" value="KAI9156693.1"/>
    <property type="molecule type" value="Genomic_DNA"/>
</dbReference>
<dbReference type="Pfam" id="PF13041">
    <property type="entry name" value="PPR_2"/>
    <property type="match status" value="1"/>
</dbReference>
<dbReference type="PROSITE" id="PS51375">
    <property type="entry name" value="PPR"/>
    <property type="match status" value="1"/>
</dbReference>
<name>A0AAD5NH17_ACENE</name>
<reference evidence="3" key="2">
    <citation type="submission" date="2023-02" db="EMBL/GenBank/DDBJ databases">
        <authorList>
            <person name="Swenson N.G."/>
            <person name="Wegrzyn J.L."/>
            <person name="Mcevoy S.L."/>
        </authorList>
    </citation>
    <scope>NUCLEOTIDE SEQUENCE</scope>
    <source>
        <strain evidence="3">91603</strain>
        <tissue evidence="3">Leaf</tissue>
    </source>
</reference>
<dbReference type="Gene3D" id="1.25.40.10">
    <property type="entry name" value="Tetratricopeptide repeat domain"/>
    <property type="match status" value="1"/>
</dbReference>
<evidence type="ECO:0000313" key="4">
    <source>
        <dbReference type="Proteomes" id="UP001064489"/>
    </source>
</evidence>
<evidence type="ECO:0008006" key="5">
    <source>
        <dbReference type="Google" id="ProtNLM"/>
    </source>
</evidence>
<keyword evidence="1" id="KW-0677">Repeat</keyword>
<gene>
    <name evidence="3" type="ORF">LWI28_010725</name>
</gene>
<evidence type="ECO:0000256" key="1">
    <source>
        <dbReference type="ARBA" id="ARBA00022737"/>
    </source>
</evidence>
<dbReference type="InterPro" id="IPR011990">
    <property type="entry name" value="TPR-like_helical_dom_sf"/>
</dbReference>
<sequence length="205" mass="22966">MIRQALGMVEAVRIISLVDEVDQEELVDNIGAEPKFDEEEEVQEENVEVDEELQFDEDETANEDWAEGDVNPLLMLQPDSIPINEDFEPKITGVEWPVAAKCDKDEALREGNTAAEQGTTMVVVDKKLGIKTEKHPTPYMARLVLETMPAMKNIVSWTSMIAGLAMHGHREEAIQFLHEMEESGIKPDRISFVSVLYACSHAGLI</sequence>
<feature type="repeat" description="PPR" evidence="2">
    <location>
        <begin position="153"/>
        <end position="187"/>
    </location>
</feature>
<dbReference type="InterPro" id="IPR046960">
    <property type="entry name" value="PPR_At4g14850-like_plant"/>
</dbReference>